<accession>A0A8R7TD82</accession>
<evidence type="ECO:0000313" key="1">
    <source>
        <dbReference type="EnsemblPlants" id="TuG1812G0200000875.01.T01.cds259904"/>
    </source>
</evidence>
<protein>
    <submittedName>
        <fullName evidence="1">Uncharacterized protein</fullName>
    </submittedName>
</protein>
<dbReference type="AlphaFoldDB" id="A0A8R7TD82"/>
<dbReference type="Gramene" id="TuG1812G0200000875.01.T01">
    <property type="protein sequence ID" value="TuG1812G0200000875.01.T01.cds259904"/>
    <property type="gene ID" value="TuG1812G0200000875.01"/>
</dbReference>
<sequence>MITLCSICSSAQFNYSPNNSDFDMLLALQKLELHSLAAGGPILAL</sequence>
<name>A0A8R7TD82_TRIUA</name>
<reference evidence="1" key="3">
    <citation type="submission" date="2022-06" db="UniProtKB">
        <authorList>
            <consortium name="EnsemblPlants"/>
        </authorList>
    </citation>
    <scope>IDENTIFICATION</scope>
</reference>
<reference evidence="1" key="2">
    <citation type="submission" date="2018-03" db="EMBL/GenBank/DDBJ databases">
        <title>The Triticum urartu genome reveals the dynamic nature of wheat genome evolution.</title>
        <authorList>
            <person name="Ling H."/>
            <person name="Ma B."/>
            <person name="Shi X."/>
            <person name="Liu H."/>
            <person name="Dong L."/>
            <person name="Sun H."/>
            <person name="Cao Y."/>
            <person name="Gao Q."/>
            <person name="Zheng S."/>
            <person name="Li Y."/>
            <person name="Yu Y."/>
            <person name="Du H."/>
            <person name="Qi M."/>
            <person name="Li Y."/>
            <person name="Yu H."/>
            <person name="Cui Y."/>
            <person name="Wang N."/>
            <person name="Chen C."/>
            <person name="Wu H."/>
            <person name="Zhao Y."/>
            <person name="Zhang J."/>
            <person name="Li Y."/>
            <person name="Zhou W."/>
            <person name="Zhang B."/>
            <person name="Hu W."/>
            <person name="Eijk M."/>
            <person name="Tang J."/>
            <person name="Witsenboer H."/>
            <person name="Zhao S."/>
            <person name="Li Z."/>
            <person name="Zhang A."/>
            <person name="Wang D."/>
            <person name="Liang C."/>
        </authorList>
    </citation>
    <scope>NUCLEOTIDE SEQUENCE [LARGE SCALE GENOMIC DNA]</scope>
    <source>
        <strain evidence="1">cv. G1812</strain>
    </source>
</reference>
<evidence type="ECO:0000313" key="2">
    <source>
        <dbReference type="Proteomes" id="UP000015106"/>
    </source>
</evidence>
<reference evidence="2" key="1">
    <citation type="journal article" date="2013" name="Nature">
        <title>Draft genome of the wheat A-genome progenitor Triticum urartu.</title>
        <authorList>
            <person name="Ling H.Q."/>
            <person name="Zhao S."/>
            <person name="Liu D."/>
            <person name="Wang J."/>
            <person name="Sun H."/>
            <person name="Zhang C."/>
            <person name="Fan H."/>
            <person name="Li D."/>
            <person name="Dong L."/>
            <person name="Tao Y."/>
            <person name="Gao C."/>
            <person name="Wu H."/>
            <person name="Li Y."/>
            <person name="Cui Y."/>
            <person name="Guo X."/>
            <person name="Zheng S."/>
            <person name="Wang B."/>
            <person name="Yu K."/>
            <person name="Liang Q."/>
            <person name="Yang W."/>
            <person name="Lou X."/>
            <person name="Chen J."/>
            <person name="Feng M."/>
            <person name="Jian J."/>
            <person name="Zhang X."/>
            <person name="Luo G."/>
            <person name="Jiang Y."/>
            <person name="Liu J."/>
            <person name="Wang Z."/>
            <person name="Sha Y."/>
            <person name="Zhang B."/>
            <person name="Wu H."/>
            <person name="Tang D."/>
            <person name="Shen Q."/>
            <person name="Xue P."/>
            <person name="Zou S."/>
            <person name="Wang X."/>
            <person name="Liu X."/>
            <person name="Wang F."/>
            <person name="Yang Y."/>
            <person name="An X."/>
            <person name="Dong Z."/>
            <person name="Zhang K."/>
            <person name="Zhang X."/>
            <person name="Luo M.C."/>
            <person name="Dvorak J."/>
            <person name="Tong Y."/>
            <person name="Wang J."/>
            <person name="Yang H."/>
            <person name="Li Z."/>
            <person name="Wang D."/>
            <person name="Zhang A."/>
            <person name="Wang J."/>
        </authorList>
    </citation>
    <scope>NUCLEOTIDE SEQUENCE</scope>
    <source>
        <strain evidence="2">cv. G1812</strain>
    </source>
</reference>
<dbReference type="EnsemblPlants" id="TuG1812G0200000875.01.T01">
    <property type="protein sequence ID" value="TuG1812G0200000875.01.T01.cds259904"/>
    <property type="gene ID" value="TuG1812G0200000875.01"/>
</dbReference>
<dbReference type="Proteomes" id="UP000015106">
    <property type="component" value="Chromosome 2"/>
</dbReference>
<organism evidence="1 2">
    <name type="scientific">Triticum urartu</name>
    <name type="common">Red wild einkorn</name>
    <name type="synonym">Crithodium urartu</name>
    <dbReference type="NCBI Taxonomy" id="4572"/>
    <lineage>
        <taxon>Eukaryota</taxon>
        <taxon>Viridiplantae</taxon>
        <taxon>Streptophyta</taxon>
        <taxon>Embryophyta</taxon>
        <taxon>Tracheophyta</taxon>
        <taxon>Spermatophyta</taxon>
        <taxon>Magnoliopsida</taxon>
        <taxon>Liliopsida</taxon>
        <taxon>Poales</taxon>
        <taxon>Poaceae</taxon>
        <taxon>BOP clade</taxon>
        <taxon>Pooideae</taxon>
        <taxon>Triticodae</taxon>
        <taxon>Triticeae</taxon>
        <taxon>Triticinae</taxon>
        <taxon>Triticum</taxon>
    </lineage>
</organism>
<proteinExistence type="predicted"/>
<keyword evidence="2" id="KW-1185">Reference proteome</keyword>